<dbReference type="eggNOG" id="ENOG5031FSD">
    <property type="taxonomic scope" value="Bacteria"/>
</dbReference>
<dbReference type="HOGENOM" id="CLU_128789_0_0_6"/>
<reference evidence="2 3" key="1">
    <citation type="submission" date="2011-01" db="EMBL/GenBank/DDBJ databases">
        <title>Complete sequence of Pseudoxanthomonas suwonensis 11-1.</title>
        <authorList>
            <consortium name="US DOE Joint Genome Institute"/>
            <person name="Lucas S."/>
            <person name="Copeland A."/>
            <person name="Lapidus A."/>
            <person name="Cheng J.-F."/>
            <person name="Goodwin L."/>
            <person name="Pitluck S."/>
            <person name="Teshima H."/>
            <person name="Detter J.C."/>
            <person name="Han C."/>
            <person name="Tapia R."/>
            <person name="Land M."/>
            <person name="Hauser L."/>
            <person name="Kyrpides N."/>
            <person name="Ivanova N."/>
            <person name="Ovchinnikova G."/>
            <person name="Siebers A.K."/>
            <person name="Allgaier M."/>
            <person name="Thelen M.P."/>
            <person name="Hugenholtz P."/>
            <person name="Gladden J."/>
            <person name="Woyke T."/>
        </authorList>
    </citation>
    <scope>NUCLEOTIDE SEQUENCE [LARGE SCALE GENOMIC DNA]</scope>
    <source>
        <strain evidence="3">11-1</strain>
    </source>
</reference>
<name>E6WQ97_PSEUU</name>
<dbReference type="KEGG" id="psu:Psesu_0488"/>
<dbReference type="STRING" id="743721.Psesu_0488"/>
<evidence type="ECO:0000313" key="3">
    <source>
        <dbReference type="Proteomes" id="UP000008632"/>
    </source>
</evidence>
<evidence type="ECO:0000256" key="1">
    <source>
        <dbReference type="SAM" id="MobiDB-lite"/>
    </source>
</evidence>
<evidence type="ECO:0000313" key="2">
    <source>
        <dbReference type="EMBL" id="ADV26346.1"/>
    </source>
</evidence>
<keyword evidence="3" id="KW-1185">Reference proteome</keyword>
<sequence length="145" mass="16340">MKKAFLFPLLGLALAADPLVDVNRPFEEQRSTILAQLNDGTTYSEISADDRRRVVSSLNRISGLLDNREASELPEATRVEVFNEQELVNALLAGAREDSRLVCKREKKTGSNRPTNNCMTVAERRRAQEESQAEMQKLLRRPISP</sequence>
<accession>E6WQ97</accession>
<feature type="region of interest" description="Disordered" evidence="1">
    <location>
        <begin position="104"/>
        <end position="145"/>
    </location>
</feature>
<gene>
    <name evidence="2" type="ordered locus">Psesu_0488</name>
</gene>
<dbReference type="AlphaFoldDB" id="E6WQ97"/>
<protein>
    <submittedName>
        <fullName evidence="2">Uncharacterized protein</fullName>
    </submittedName>
</protein>
<dbReference type="RefSeq" id="WP_013534176.1">
    <property type="nucleotide sequence ID" value="NC_014924.1"/>
</dbReference>
<dbReference type="Proteomes" id="UP000008632">
    <property type="component" value="Chromosome"/>
</dbReference>
<dbReference type="EMBL" id="CP002446">
    <property type="protein sequence ID" value="ADV26346.1"/>
    <property type="molecule type" value="Genomic_DNA"/>
</dbReference>
<organism evidence="2 3">
    <name type="scientific">Pseudoxanthomonas suwonensis (strain 11-1)</name>
    <dbReference type="NCBI Taxonomy" id="743721"/>
    <lineage>
        <taxon>Bacteria</taxon>
        <taxon>Pseudomonadati</taxon>
        <taxon>Pseudomonadota</taxon>
        <taxon>Gammaproteobacteria</taxon>
        <taxon>Lysobacterales</taxon>
        <taxon>Lysobacteraceae</taxon>
        <taxon>Pseudoxanthomonas</taxon>
    </lineage>
</organism>
<proteinExistence type="predicted"/>